<dbReference type="PANTHER" id="PTHR24421:SF10">
    <property type="entry name" value="NITRATE_NITRITE SENSOR PROTEIN NARQ"/>
    <property type="match status" value="1"/>
</dbReference>
<dbReference type="InterPro" id="IPR050482">
    <property type="entry name" value="Sensor_HK_TwoCompSys"/>
</dbReference>
<dbReference type="Gene3D" id="1.20.5.1930">
    <property type="match status" value="1"/>
</dbReference>
<keyword evidence="7" id="KW-1133">Transmembrane helix</keyword>
<feature type="transmembrane region" description="Helical" evidence="7">
    <location>
        <begin position="240"/>
        <end position="260"/>
    </location>
</feature>
<feature type="transmembrane region" description="Helical" evidence="7">
    <location>
        <begin position="329"/>
        <end position="351"/>
    </location>
</feature>
<evidence type="ECO:0000256" key="2">
    <source>
        <dbReference type="ARBA" id="ARBA00012438"/>
    </source>
</evidence>
<evidence type="ECO:0000259" key="8">
    <source>
        <dbReference type="Pfam" id="PF02518"/>
    </source>
</evidence>
<accession>A0A1H3PVL4</accession>
<evidence type="ECO:0000256" key="5">
    <source>
        <dbReference type="ARBA" id="ARBA00023012"/>
    </source>
</evidence>
<keyword evidence="5" id="KW-0902">Two-component regulatory system</keyword>
<comment type="catalytic activity">
    <reaction evidence="1">
        <text>ATP + protein L-histidine = ADP + protein N-phospho-L-histidine.</text>
        <dbReference type="EC" id="2.7.13.3"/>
    </reaction>
</comment>
<keyword evidence="4 9" id="KW-0418">Kinase</keyword>
<organism evidence="9 10">
    <name type="scientific">Delftia lacustris</name>
    <dbReference type="NCBI Taxonomy" id="558537"/>
    <lineage>
        <taxon>Bacteria</taxon>
        <taxon>Pseudomonadati</taxon>
        <taxon>Pseudomonadota</taxon>
        <taxon>Betaproteobacteria</taxon>
        <taxon>Burkholderiales</taxon>
        <taxon>Comamonadaceae</taxon>
        <taxon>Delftia</taxon>
    </lineage>
</organism>
<dbReference type="EMBL" id="FNPE01000011">
    <property type="protein sequence ID" value="SDZ05352.1"/>
    <property type="molecule type" value="Genomic_DNA"/>
</dbReference>
<feature type="transmembrane region" description="Helical" evidence="7">
    <location>
        <begin position="272"/>
        <end position="294"/>
    </location>
</feature>
<evidence type="ECO:0000256" key="3">
    <source>
        <dbReference type="ARBA" id="ARBA00022679"/>
    </source>
</evidence>
<dbReference type="GeneID" id="94689720"/>
<feature type="transmembrane region" description="Helical" evidence="7">
    <location>
        <begin position="306"/>
        <end position="323"/>
    </location>
</feature>
<proteinExistence type="predicted"/>
<sequence>MTQPLLQGRVLLVSAGLVALAMLLAGAFGLRGPVAGEAVQLRQAQLWRSDSPHWAPPAALASADDAVLDASTPWSDVDLPYGGDRAVSGSGDLAAAPPEVRWFRAVVPPEALVPTPQGARLYIPRWQTVGTVAVYVDGKLAWQTRGSRVWNSFNRPVWLDLGGLAQPGRPLQVHVRMASQQGVGGALSSLWAGPAESLRLSWRLRSLLQADLVVYTAGSYLVLGLFALALWALQRRRGDVVFLLFFLMSLCQLLGSLQFMVDGEGLALSDGWFSWLTLAGLMGATVAAFHFLCLMQRRRRPWLGRVLQGYVGTVLLVAVPLWGPAHETILPLLRLLMVPPEILVLCMAVAGAWRMRDGGSTMLAVWMLLSFPIGFHDLALQSYLISIESIYLTPYVYLGLFTLFLLVAYRRYNGALAVAENANLHLAERLKAQEAELAQAHERLLAVEREQTLMQERQRLMREMHDGVGSSLMSALRVVEFNQAGTVDLVQLLQECIDDLKLSIDSLEPLDCDLLALLAGLRYRLGPRLEGAGLRLHWEVSDLPALPWLDAQAALHVLRILQEVLTNIIKHSGAREITVRTAQAPLDGRAGVQVLVEDDGHPFDRARAPTEGRKGLVNMRTRALALQARLDWAPLAGGNRFTLWMPLERAGP</sequence>
<dbReference type="RefSeq" id="WP_074922620.1">
    <property type="nucleotide sequence ID" value="NZ_CP141274.1"/>
</dbReference>
<evidence type="ECO:0000256" key="7">
    <source>
        <dbReference type="SAM" id="Phobius"/>
    </source>
</evidence>
<feature type="domain" description="Histidine kinase/HSP90-like ATPase" evidence="8">
    <location>
        <begin position="555"/>
        <end position="648"/>
    </location>
</feature>
<protein>
    <recommendedName>
        <fullName evidence="2">histidine kinase</fullName>
        <ecNumber evidence="2">2.7.13.3</ecNumber>
    </recommendedName>
</protein>
<feature type="transmembrane region" description="Helical" evidence="7">
    <location>
        <begin position="390"/>
        <end position="409"/>
    </location>
</feature>
<dbReference type="EC" id="2.7.13.3" evidence="2"/>
<gene>
    <name evidence="9" type="ORF">SAMN05421547_11194</name>
</gene>
<dbReference type="SUPFAM" id="SSF55874">
    <property type="entry name" value="ATPase domain of HSP90 chaperone/DNA topoisomerase II/histidine kinase"/>
    <property type="match status" value="1"/>
</dbReference>
<dbReference type="Proteomes" id="UP000183417">
    <property type="component" value="Unassembled WGS sequence"/>
</dbReference>
<dbReference type="GO" id="GO:0000160">
    <property type="term" value="P:phosphorelay signal transduction system"/>
    <property type="evidence" value="ECO:0007669"/>
    <property type="project" value="UniProtKB-KW"/>
</dbReference>
<feature type="coiled-coil region" evidence="6">
    <location>
        <begin position="416"/>
        <end position="450"/>
    </location>
</feature>
<name>A0A1H3PVL4_9BURK</name>
<evidence type="ECO:0000256" key="6">
    <source>
        <dbReference type="SAM" id="Coils"/>
    </source>
</evidence>
<evidence type="ECO:0000256" key="4">
    <source>
        <dbReference type="ARBA" id="ARBA00022777"/>
    </source>
</evidence>
<keyword evidence="7" id="KW-0812">Transmembrane</keyword>
<dbReference type="InterPro" id="IPR003594">
    <property type="entry name" value="HATPase_dom"/>
</dbReference>
<dbReference type="CDD" id="cd16917">
    <property type="entry name" value="HATPase_UhpB-NarQ-NarX-like"/>
    <property type="match status" value="1"/>
</dbReference>
<keyword evidence="7" id="KW-0472">Membrane</keyword>
<dbReference type="PANTHER" id="PTHR24421">
    <property type="entry name" value="NITRATE/NITRITE SENSOR PROTEIN NARX-RELATED"/>
    <property type="match status" value="1"/>
</dbReference>
<dbReference type="InterPro" id="IPR036890">
    <property type="entry name" value="HATPase_C_sf"/>
</dbReference>
<reference evidence="9 10" key="1">
    <citation type="submission" date="2016-10" db="EMBL/GenBank/DDBJ databases">
        <authorList>
            <person name="de Groot N.N."/>
        </authorList>
    </citation>
    <scope>NUCLEOTIDE SEQUENCE [LARGE SCALE GENOMIC DNA]</scope>
    <source>
        <strain evidence="9 10">LMG 24775</strain>
    </source>
</reference>
<keyword evidence="6" id="KW-0175">Coiled coil</keyword>
<keyword evidence="3" id="KW-0808">Transferase</keyword>
<feature type="transmembrane region" description="Helical" evidence="7">
    <location>
        <begin position="363"/>
        <end position="384"/>
    </location>
</feature>
<evidence type="ECO:0000256" key="1">
    <source>
        <dbReference type="ARBA" id="ARBA00000085"/>
    </source>
</evidence>
<dbReference type="Gene3D" id="3.30.565.10">
    <property type="entry name" value="Histidine kinase-like ATPase, C-terminal domain"/>
    <property type="match status" value="1"/>
</dbReference>
<evidence type="ECO:0000313" key="10">
    <source>
        <dbReference type="Proteomes" id="UP000183417"/>
    </source>
</evidence>
<dbReference type="Pfam" id="PF02518">
    <property type="entry name" value="HATPase_c"/>
    <property type="match status" value="1"/>
</dbReference>
<evidence type="ECO:0000313" key="9">
    <source>
        <dbReference type="EMBL" id="SDZ05352.1"/>
    </source>
</evidence>
<dbReference type="AlphaFoldDB" id="A0A1H3PVL4"/>
<feature type="transmembrane region" description="Helical" evidence="7">
    <location>
        <begin position="212"/>
        <end position="233"/>
    </location>
</feature>
<dbReference type="GO" id="GO:0004673">
    <property type="term" value="F:protein histidine kinase activity"/>
    <property type="evidence" value="ECO:0007669"/>
    <property type="project" value="UniProtKB-EC"/>
</dbReference>